<keyword evidence="4" id="KW-1185">Reference proteome</keyword>
<proteinExistence type="predicted"/>
<gene>
    <name evidence="3" type="ORF">TNIN_219951</name>
</gene>
<comment type="caution">
    <text evidence="3">The sequence shown here is derived from an EMBL/GenBank/DDBJ whole genome shotgun (WGS) entry which is preliminary data.</text>
</comment>
<dbReference type="EMBL" id="BMAV01010485">
    <property type="protein sequence ID" value="GFY55577.1"/>
    <property type="molecule type" value="Genomic_DNA"/>
</dbReference>
<reference evidence="3" key="1">
    <citation type="submission" date="2020-08" db="EMBL/GenBank/DDBJ databases">
        <title>Multicomponent nature underlies the extraordinary mechanical properties of spider dragline silk.</title>
        <authorList>
            <person name="Kono N."/>
            <person name="Nakamura H."/>
            <person name="Mori M."/>
            <person name="Yoshida Y."/>
            <person name="Ohtoshi R."/>
            <person name="Malay A.D."/>
            <person name="Moran D.A.P."/>
            <person name="Tomita M."/>
            <person name="Numata K."/>
            <person name="Arakawa K."/>
        </authorList>
    </citation>
    <scope>NUCLEOTIDE SEQUENCE</scope>
</reference>
<dbReference type="AlphaFoldDB" id="A0A8X7C6R8"/>
<protein>
    <submittedName>
        <fullName evidence="3">Uncharacterized protein</fullName>
    </submittedName>
</protein>
<dbReference type="Proteomes" id="UP000886998">
    <property type="component" value="Unassembled WGS sequence"/>
</dbReference>
<evidence type="ECO:0000313" key="4">
    <source>
        <dbReference type="Proteomes" id="UP000886998"/>
    </source>
</evidence>
<feature type="compositionally biased region" description="Basic residues" evidence="1">
    <location>
        <begin position="96"/>
        <end position="109"/>
    </location>
</feature>
<organism evidence="3 4">
    <name type="scientific">Trichonephila inaurata madagascariensis</name>
    <dbReference type="NCBI Taxonomy" id="2747483"/>
    <lineage>
        <taxon>Eukaryota</taxon>
        <taxon>Metazoa</taxon>
        <taxon>Ecdysozoa</taxon>
        <taxon>Arthropoda</taxon>
        <taxon>Chelicerata</taxon>
        <taxon>Arachnida</taxon>
        <taxon>Araneae</taxon>
        <taxon>Araneomorphae</taxon>
        <taxon>Entelegynae</taxon>
        <taxon>Araneoidea</taxon>
        <taxon>Nephilidae</taxon>
        <taxon>Trichonephila</taxon>
        <taxon>Trichonephila inaurata</taxon>
    </lineage>
</organism>
<accession>A0A8X7C6R8</accession>
<feature type="signal peptide" evidence="2">
    <location>
        <begin position="1"/>
        <end position="18"/>
    </location>
</feature>
<evidence type="ECO:0000256" key="1">
    <source>
        <dbReference type="SAM" id="MobiDB-lite"/>
    </source>
</evidence>
<feature type="region of interest" description="Disordered" evidence="1">
    <location>
        <begin position="63"/>
        <end position="109"/>
    </location>
</feature>
<feature type="compositionally biased region" description="Polar residues" evidence="1">
    <location>
        <begin position="63"/>
        <end position="74"/>
    </location>
</feature>
<feature type="compositionally biased region" description="Basic and acidic residues" evidence="1">
    <location>
        <begin position="75"/>
        <end position="93"/>
    </location>
</feature>
<name>A0A8X7C6R8_9ARAC</name>
<sequence>MQLHKFLKPLFPLFLCVTESFIASLNHNNIFQSLSKPSPDSEALKLPGTEFLSTVTTGALTSPFHPQQLFSSPWDSERLGEREREEEGHKEGRLFLPRKKGGPPHRLRG</sequence>
<keyword evidence="2" id="KW-0732">Signal</keyword>
<feature type="chain" id="PRO_5036483300" evidence="2">
    <location>
        <begin position="19"/>
        <end position="109"/>
    </location>
</feature>
<evidence type="ECO:0000256" key="2">
    <source>
        <dbReference type="SAM" id="SignalP"/>
    </source>
</evidence>
<evidence type="ECO:0000313" key="3">
    <source>
        <dbReference type="EMBL" id="GFY55577.1"/>
    </source>
</evidence>